<sequence>MQPVSVNGKAIRIDAESRAGALMDVVKALTGAGSTAASNRLTKMLKKEPQLSNRSKKAIINNKGGTVWTARAPVLVEIGWCCTGREGAETIARALGEDASLVDEIEHRRHEGLESQRSRGPRRYIMEAKARVACAIKKLMDSSAHSVQHRQGGLEKYFPRVDDAAVGALVAEK</sequence>
<dbReference type="AlphaFoldDB" id="A0AAW1SG55"/>
<dbReference type="Proteomes" id="UP001438707">
    <property type="component" value="Unassembled WGS sequence"/>
</dbReference>
<name>A0AAW1SG55_9CHLO</name>
<organism evidence="1 2">
    <name type="scientific">Apatococcus lobatus</name>
    <dbReference type="NCBI Taxonomy" id="904363"/>
    <lineage>
        <taxon>Eukaryota</taxon>
        <taxon>Viridiplantae</taxon>
        <taxon>Chlorophyta</taxon>
        <taxon>core chlorophytes</taxon>
        <taxon>Trebouxiophyceae</taxon>
        <taxon>Chlorellales</taxon>
        <taxon>Chlorellaceae</taxon>
        <taxon>Apatococcus</taxon>
    </lineage>
</organism>
<reference evidence="1 2" key="1">
    <citation type="journal article" date="2024" name="Nat. Commun.">
        <title>Phylogenomics reveals the evolutionary origins of lichenization in chlorophyte algae.</title>
        <authorList>
            <person name="Puginier C."/>
            <person name="Libourel C."/>
            <person name="Otte J."/>
            <person name="Skaloud P."/>
            <person name="Haon M."/>
            <person name="Grisel S."/>
            <person name="Petersen M."/>
            <person name="Berrin J.G."/>
            <person name="Delaux P.M."/>
            <person name="Dal Grande F."/>
            <person name="Keller J."/>
        </authorList>
    </citation>
    <scope>NUCLEOTIDE SEQUENCE [LARGE SCALE GENOMIC DNA]</scope>
    <source>
        <strain evidence="1 2">SAG 2145</strain>
    </source>
</reference>
<evidence type="ECO:0000313" key="2">
    <source>
        <dbReference type="Proteomes" id="UP001438707"/>
    </source>
</evidence>
<comment type="caution">
    <text evidence="1">The sequence shown here is derived from an EMBL/GenBank/DDBJ whole genome shotgun (WGS) entry which is preliminary data.</text>
</comment>
<accession>A0AAW1SG55</accession>
<protein>
    <submittedName>
        <fullName evidence="1">Uncharacterized protein</fullName>
    </submittedName>
</protein>
<proteinExistence type="predicted"/>
<dbReference type="EMBL" id="JALJOS010000001">
    <property type="protein sequence ID" value="KAK9844648.1"/>
    <property type="molecule type" value="Genomic_DNA"/>
</dbReference>
<evidence type="ECO:0000313" key="1">
    <source>
        <dbReference type="EMBL" id="KAK9844648.1"/>
    </source>
</evidence>
<gene>
    <name evidence="1" type="ORF">WJX74_005140</name>
</gene>
<keyword evidence="2" id="KW-1185">Reference proteome</keyword>